<dbReference type="AlphaFoldDB" id="A0A0P4VSC2"/>
<protein>
    <recommendedName>
        <fullName evidence="4">Glycoside hydrolase family 31 TIM barrel domain-containing protein</fullName>
    </recommendedName>
</protein>
<dbReference type="EMBL" id="GDRN01101156">
    <property type="protein sequence ID" value="JAI58425.1"/>
    <property type="molecule type" value="Transcribed_RNA"/>
</dbReference>
<evidence type="ECO:0000313" key="5">
    <source>
        <dbReference type="EMBL" id="JAI58425.1"/>
    </source>
</evidence>
<evidence type="ECO:0000256" key="2">
    <source>
        <dbReference type="RuleBase" id="RU361185"/>
    </source>
</evidence>
<keyword evidence="3" id="KW-0732">Signal</keyword>
<name>A0A0P4VSC2_SCYOL</name>
<dbReference type="InterPro" id="IPR000322">
    <property type="entry name" value="Glyco_hydro_31_TIM"/>
</dbReference>
<evidence type="ECO:0000256" key="1">
    <source>
        <dbReference type="ARBA" id="ARBA00007806"/>
    </source>
</evidence>
<keyword evidence="2" id="KW-0378">Hydrolase</keyword>
<feature type="domain" description="Glycoside hydrolase family 31 TIM barrel" evidence="4">
    <location>
        <begin position="19"/>
        <end position="194"/>
    </location>
</feature>
<proteinExistence type="inferred from homology"/>
<dbReference type="PANTHER" id="PTHR22762:SF133">
    <property type="entry name" value="P-TYPE DOMAIN-CONTAINING PROTEIN"/>
    <property type="match status" value="1"/>
</dbReference>
<dbReference type="GO" id="GO:0004558">
    <property type="term" value="F:alpha-1,4-glucosidase activity"/>
    <property type="evidence" value="ECO:0007669"/>
    <property type="project" value="TreeGrafter"/>
</dbReference>
<comment type="similarity">
    <text evidence="1 2">Belongs to the glycosyl hydrolase 31 family.</text>
</comment>
<accession>A0A0P4VSC2</accession>
<organism evidence="5">
    <name type="scientific">Scylla olivacea</name>
    <name type="common">Orange mud crab</name>
    <name type="synonym">Cancer olivacea</name>
    <dbReference type="NCBI Taxonomy" id="85551"/>
    <lineage>
        <taxon>Eukaryota</taxon>
        <taxon>Metazoa</taxon>
        <taxon>Ecdysozoa</taxon>
        <taxon>Arthropoda</taxon>
        <taxon>Crustacea</taxon>
        <taxon>Multicrustacea</taxon>
        <taxon>Malacostraca</taxon>
        <taxon>Eumalacostraca</taxon>
        <taxon>Eucarida</taxon>
        <taxon>Decapoda</taxon>
        <taxon>Pleocyemata</taxon>
        <taxon>Brachyura</taxon>
        <taxon>Eubrachyura</taxon>
        <taxon>Portunoidea</taxon>
        <taxon>Portunidae</taxon>
        <taxon>Portuninae</taxon>
        <taxon>Scylla</taxon>
    </lineage>
</organism>
<keyword evidence="2" id="KW-0326">Glycosidase</keyword>
<dbReference type="GO" id="GO:0005975">
    <property type="term" value="P:carbohydrate metabolic process"/>
    <property type="evidence" value="ECO:0007669"/>
    <property type="project" value="InterPro"/>
</dbReference>
<reference evidence="5" key="1">
    <citation type="submission" date="2015-09" db="EMBL/GenBank/DDBJ databases">
        <title>Scylla olivacea transcriptome.</title>
        <authorList>
            <person name="Ikhwanuddin M."/>
        </authorList>
    </citation>
    <scope>NUCLEOTIDE SEQUENCE</scope>
</reference>
<dbReference type="Pfam" id="PF01055">
    <property type="entry name" value="Glyco_hydro_31_2nd"/>
    <property type="match status" value="1"/>
</dbReference>
<dbReference type="InterPro" id="IPR017853">
    <property type="entry name" value="GH"/>
</dbReference>
<evidence type="ECO:0000259" key="4">
    <source>
        <dbReference type="Pfam" id="PF01055"/>
    </source>
</evidence>
<feature type="chain" id="PRO_5006070018" description="Glycoside hydrolase family 31 TIM barrel domain-containing protein" evidence="3">
    <location>
        <begin position="18"/>
        <end position="195"/>
    </location>
</feature>
<feature type="signal peptide" evidence="3">
    <location>
        <begin position="1"/>
        <end position="17"/>
    </location>
</feature>
<sequence>MPLVVAIVICTYFLGHAKDPAVVIDFDDYQPSIRGKEADAFIKWSSLSLVPEDQEPAADDYMVGYVWPDTKTVFPDFLKPETQEWWSNEIKLFHEVIKFDSLWIDMNEPANFGTNLDKPFNWPPDKEPWSLKCPDDKWNNPPYPTKMVRVGDNQSKRITDHTICMTGNQTDGTSTFLHYDVHSLYGWSETVATHK</sequence>
<evidence type="ECO:0000256" key="3">
    <source>
        <dbReference type="SAM" id="SignalP"/>
    </source>
</evidence>
<dbReference type="Gene3D" id="3.20.20.80">
    <property type="entry name" value="Glycosidases"/>
    <property type="match status" value="1"/>
</dbReference>
<dbReference type="PANTHER" id="PTHR22762">
    <property type="entry name" value="ALPHA-GLUCOSIDASE"/>
    <property type="match status" value="1"/>
</dbReference>
<dbReference type="SUPFAM" id="SSF51445">
    <property type="entry name" value="(Trans)glycosidases"/>
    <property type="match status" value="1"/>
</dbReference>